<dbReference type="SMART" id="SM00382">
    <property type="entry name" value="AAA"/>
    <property type="match status" value="2"/>
</dbReference>
<evidence type="ECO:0000256" key="8">
    <source>
        <dbReference type="ARBA" id="ARBA00022741"/>
    </source>
</evidence>
<dbReference type="GO" id="GO:0016324">
    <property type="term" value="C:apical plasma membrane"/>
    <property type="evidence" value="ECO:0007669"/>
    <property type="project" value="UniProtKB-SubCell"/>
</dbReference>
<keyword evidence="11" id="KW-1278">Translocase</keyword>
<comment type="similarity">
    <text evidence="3">Belongs to the ABC transporter superfamily. ABCG family. Eye pigment precursor importer (TC 3.A.1.204) subfamily.</text>
</comment>
<dbReference type="InterPro" id="IPR027417">
    <property type="entry name" value="P-loop_NTPase"/>
</dbReference>
<dbReference type="Pfam" id="PF01061">
    <property type="entry name" value="ABC2_membrane"/>
    <property type="match status" value="2"/>
</dbReference>
<keyword evidence="10" id="KW-0460">Magnesium</keyword>
<feature type="transmembrane region" description="Helical" evidence="19">
    <location>
        <begin position="357"/>
        <end position="376"/>
    </location>
</feature>
<evidence type="ECO:0000259" key="20">
    <source>
        <dbReference type="PROSITE" id="PS50893"/>
    </source>
</evidence>
<protein>
    <recommendedName>
        <fullName evidence="16">ATP-binding cassette sub-family G member 8</fullName>
    </recommendedName>
    <alternativeName>
        <fullName evidence="17">Sterolin-2</fullName>
    </alternativeName>
</protein>
<dbReference type="FunFam" id="3.40.50.300:FF:000831">
    <property type="entry name" value="ATP-binding cassette sub-family G member 8"/>
    <property type="match status" value="1"/>
</dbReference>
<keyword evidence="13" id="KW-0445">Lipid transport</keyword>
<feature type="domain" description="ABC transporter" evidence="20">
    <location>
        <begin position="46"/>
        <end position="306"/>
    </location>
</feature>
<sequence>MAGDMNTLYSMEPESGTKGRESFKSVSEGERDVWRGEEPSEPPCCLSVSKVSYTVSERLGPWWDLPSYRKRWTRQILNDVSFHVESGQIMGILGNSGSGKTTLLDAVSGRIGNCGTLTGDVFVNGMNLKREEYQDCFSYVLQSDNLLSYLTVEETLTYTAQLALRKLSSRAIKKKVSAVMAELSLSHVSHSVIGGRVFPGISGGERRRVSIASQLLQDPSEYLCSWEIYELSENQELPKGPLAAKVKPEEMVDFFSQCGYECPEYCNPFDIYVDFTSVDTRNSEREAATFSRMHEITSSYQRSPIYQCMLGKLEQSLQRVDKSAIPYKSKESPSGAAKLAVLFRRTLRNLSRDRMGVLMRLSQNLIYGLFVAFFVMHLDMDVSKGAVQDRIGIIYQSIGASPYTGMLNAVALFPALRAISDQESQDGLYSKWQMFLAYIFHILPFSILSVFIFTSFLYWWVHQDKELFSSDEDSSLYFTYSGGCNELEVNNLHYEVDTAAQIPWYERLSEFKLPWEMKGDKQTAINKLSLRVRSGQMLAIIGSSGCGKTSLLDIITCRDEGGKMTSGQVLINGKPNTPQLVKKSIAHVRQDDRLLPHLTVRETLAFVAKLRLPTHFSQAQRDQRVDDVIAELRLRQCAHTRVGNDYVRGVSGGERRRVSIAVQLLWNPGILILDEPTSGLDSFTAHNLVLTLSRLARGNRLVLLSVHQPRSDIFQLFDLVVLLSSGSAVYCGAARDMVPYFTALGYPCPRYCNPSDFYVDLISIDRRSPEREAEGLERSTVLAERFMDKVRDTEDHMWKSEGANTTPTQTKSPQQLSKENGEEVITIAKQKKRLPGRLHQFTILIRRHMYNDYRDLVTVLVHGFEALLMSLLVGCLYYGAGEERLSIQDTVALLYMIGALTPFAVVLDVIAKCHSERAMLYHELEDGMYSVTSYFFAKVNQGGN</sequence>
<feature type="region of interest" description="Disordered" evidence="18">
    <location>
        <begin position="798"/>
        <end position="820"/>
    </location>
</feature>
<evidence type="ECO:0000256" key="14">
    <source>
        <dbReference type="ARBA" id="ARBA00023136"/>
    </source>
</evidence>
<feature type="domain" description="ABC transporter" evidence="20">
    <location>
        <begin position="487"/>
        <end position="750"/>
    </location>
</feature>
<keyword evidence="9" id="KW-0067">ATP-binding</keyword>
<dbReference type="InterPro" id="IPR013525">
    <property type="entry name" value="ABC2_TM"/>
</dbReference>
<dbReference type="GO" id="GO:0120020">
    <property type="term" value="F:cholesterol transfer activity"/>
    <property type="evidence" value="ECO:0007669"/>
    <property type="project" value="TreeGrafter"/>
</dbReference>
<evidence type="ECO:0000256" key="3">
    <source>
        <dbReference type="ARBA" id="ARBA00005814"/>
    </source>
</evidence>
<keyword evidence="14 19" id="KW-0472">Membrane</keyword>
<dbReference type="GeneID" id="104954354"/>
<dbReference type="InterPro" id="IPR003439">
    <property type="entry name" value="ABC_transporter-like_ATP-bd"/>
</dbReference>
<dbReference type="KEGG" id="ncc:104954354"/>
<evidence type="ECO:0000256" key="4">
    <source>
        <dbReference type="ARBA" id="ARBA00022448"/>
    </source>
</evidence>
<dbReference type="InterPro" id="IPR003593">
    <property type="entry name" value="AAA+_ATPase"/>
</dbReference>
<dbReference type="GO" id="GO:0016887">
    <property type="term" value="F:ATP hydrolysis activity"/>
    <property type="evidence" value="ECO:0007669"/>
    <property type="project" value="InterPro"/>
</dbReference>
<dbReference type="Pfam" id="PF19055">
    <property type="entry name" value="ABC2_membrane_7"/>
    <property type="match status" value="1"/>
</dbReference>
<evidence type="ECO:0000256" key="2">
    <source>
        <dbReference type="ARBA" id="ARBA00004424"/>
    </source>
</evidence>
<dbReference type="GO" id="GO:0140359">
    <property type="term" value="F:ABC-type transporter activity"/>
    <property type="evidence" value="ECO:0007669"/>
    <property type="project" value="InterPro"/>
</dbReference>
<dbReference type="SUPFAM" id="SSF52540">
    <property type="entry name" value="P-loop containing nucleoside triphosphate hydrolases"/>
    <property type="match status" value="2"/>
</dbReference>
<comment type="cofactor">
    <cofactor evidence="1">
        <name>Mg(2+)</name>
        <dbReference type="ChEBI" id="CHEBI:18420"/>
    </cofactor>
</comment>
<gene>
    <name evidence="22" type="primary">abcg5</name>
</gene>
<keyword evidence="4" id="KW-0813">Transport</keyword>
<dbReference type="CTD" id="64240"/>
<feature type="transmembrane region" description="Helical" evidence="19">
    <location>
        <begin position="435"/>
        <end position="461"/>
    </location>
</feature>
<dbReference type="GO" id="GO:0046872">
    <property type="term" value="F:metal ion binding"/>
    <property type="evidence" value="ECO:0007669"/>
    <property type="project" value="UniProtKB-KW"/>
</dbReference>
<keyword evidence="12 19" id="KW-1133">Transmembrane helix</keyword>
<evidence type="ECO:0000313" key="21">
    <source>
        <dbReference type="Proteomes" id="UP000504611"/>
    </source>
</evidence>
<dbReference type="AlphaFoldDB" id="A0A6I9NY90"/>
<reference evidence="22" key="1">
    <citation type="submission" date="2025-08" db="UniProtKB">
        <authorList>
            <consortium name="RefSeq"/>
        </authorList>
    </citation>
    <scope>IDENTIFICATION</scope>
    <source>
        <tissue evidence="22">Muscle</tissue>
    </source>
</reference>
<dbReference type="InterPro" id="IPR050352">
    <property type="entry name" value="ABCG_transporters"/>
</dbReference>
<feature type="region of interest" description="Disordered" evidence="18">
    <location>
        <begin position="1"/>
        <end position="39"/>
    </location>
</feature>
<evidence type="ECO:0000256" key="17">
    <source>
        <dbReference type="ARBA" id="ARBA00075114"/>
    </source>
</evidence>
<organism evidence="21 22">
    <name type="scientific">Notothenia coriiceps</name>
    <name type="common">black rockcod</name>
    <dbReference type="NCBI Taxonomy" id="8208"/>
    <lineage>
        <taxon>Eukaryota</taxon>
        <taxon>Metazoa</taxon>
        <taxon>Chordata</taxon>
        <taxon>Craniata</taxon>
        <taxon>Vertebrata</taxon>
        <taxon>Euteleostomi</taxon>
        <taxon>Actinopterygii</taxon>
        <taxon>Neopterygii</taxon>
        <taxon>Teleostei</taxon>
        <taxon>Neoteleostei</taxon>
        <taxon>Acanthomorphata</taxon>
        <taxon>Eupercaria</taxon>
        <taxon>Perciformes</taxon>
        <taxon>Notothenioidei</taxon>
        <taxon>Nototheniidae</taxon>
        <taxon>Notothenia</taxon>
    </lineage>
</organism>
<dbReference type="GO" id="GO:0033344">
    <property type="term" value="P:cholesterol efflux"/>
    <property type="evidence" value="ECO:0007669"/>
    <property type="project" value="TreeGrafter"/>
</dbReference>
<feature type="transmembrane region" description="Helical" evidence="19">
    <location>
        <begin position="892"/>
        <end position="911"/>
    </location>
</feature>
<dbReference type="RefSeq" id="XP_010779748.1">
    <property type="nucleotide sequence ID" value="XM_010781446.1"/>
</dbReference>
<comment type="subcellular location">
    <subcellularLocation>
        <location evidence="2">Apical cell membrane</location>
        <topology evidence="2">Multi-pass membrane protein</topology>
    </subcellularLocation>
</comment>
<dbReference type="GO" id="GO:0043235">
    <property type="term" value="C:receptor complex"/>
    <property type="evidence" value="ECO:0007669"/>
    <property type="project" value="TreeGrafter"/>
</dbReference>
<feature type="transmembrane region" description="Helical" evidence="19">
    <location>
        <begin position="856"/>
        <end position="880"/>
    </location>
</feature>
<keyword evidence="7" id="KW-0479">Metal-binding</keyword>
<dbReference type="CDD" id="cd03234">
    <property type="entry name" value="ABCG_White"/>
    <property type="match status" value="1"/>
</dbReference>
<evidence type="ECO:0000256" key="15">
    <source>
        <dbReference type="ARBA" id="ARBA00023180"/>
    </source>
</evidence>
<dbReference type="OrthoDB" id="66620at2759"/>
<evidence type="ECO:0000256" key="6">
    <source>
        <dbReference type="ARBA" id="ARBA00022692"/>
    </source>
</evidence>
<evidence type="ECO:0000256" key="5">
    <source>
        <dbReference type="ARBA" id="ARBA00022475"/>
    </source>
</evidence>
<dbReference type="InterPro" id="IPR043926">
    <property type="entry name" value="ABCG_dom"/>
</dbReference>
<dbReference type="InterPro" id="IPR017871">
    <property type="entry name" value="ABC_transporter-like_CS"/>
</dbReference>
<evidence type="ECO:0000313" key="22">
    <source>
        <dbReference type="RefSeq" id="XP_010779748.1"/>
    </source>
</evidence>
<dbReference type="Gene3D" id="3.40.50.300">
    <property type="entry name" value="P-loop containing nucleotide triphosphate hydrolases"/>
    <property type="match status" value="2"/>
</dbReference>
<keyword evidence="6 19" id="KW-0812">Transmembrane</keyword>
<dbReference type="PROSITE" id="PS00211">
    <property type="entry name" value="ABC_TRANSPORTER_1"/>
    <property type="match status" value="2"/>
</dbReference>
<feature type="compositionally biased region" description="Polar residues" evidence="18">
    <location>
        <begin position="802"/>
        <end position="818"/>
    </location>
</feature>
<evidence type="ECO:0000256" key="11">
    <source>
        <dbReference type="ARBA" id="ARBA00022967"/>
    </source>
</evidence>
<evidence type="ECO:0000256" key="12">
    <source>
        <dbReference type="ARBA" id="ARBA00022989"/>
    </source>
</evidence>
<dbReference type="Proteomes" id="UP000504611">
    <property type="component" value="Unplaced"/>
</dbReference>
<evidence type="ECO:0000256" key="16">
    <source>
        <dbReference type="ARBA" id="ARBA00073175"/>
    </source>
</evidence>
<dbReference type="Pfam" id="PF00005">
    <property type="entry name" value="ABC_tran"/>
    <property type="match status" value="2"/>
</dbReference>
<evidence type="ECO:0000256" key="19">
    <source>
        <dbReference type="SAM" id="Phobius"/>
    </source>
</evidence>
<dbReference type="PANTHER" id="PTHR48041:SF71">
    <property type="entry name" value="ATP-BINDING CASSETTE SUB-FAMILY G MEMBER 8"/>
    <property type="match status" value="1"/>
</dbReference>
<dbReference type="GO" id="GO:0042632">
    <property type="term" value="P:cholesterol homeostasis"/>
    <property type="evidence" value="ECO:0007669"/>
    <property type="project" value="TreeGrafter"/>
</dbReference>
<keyword evidence="5" id="KW-1003">Cell membrane</keyword>
<dbReference type="GO" id="GO:0005524">
    <property type="term" value="F:ATP binding"/>
    <property type="evidence" value="ECO:0007669"/>
    <property type="project" value="UniProtKB-KW"/>
</dbReference>
<feature type="compositionally biased region" description="Basic and acidic residues" evidence="18">
    <location>
        <begin position="15"/>
        <end position="38"/>
    </location>
</feature>
<accession>A0A6I9NY90</accession>
<evidence type="ECO:0000256" key="9">
    <source>
        <dbReference type="ARBA" id="ARBA00022840"/>
    </source>
</evidence>
<keyword evidence="21" id="KW-1185">Reference proteome</keyword>
<dbReference type="PANTHER" id="PTHR48041">
    <property type="entry name" value="ABC TRANSPORTER G FAMILY MEMBER 28"/>
    <property type="match status" value="1"/>
</dbReference>
<evidence type="ECO:0000256" key="1">
    <source>
        <dbReference type="ARBA" id="ARBA00001946"/>
    </source>
</evidence>
<evidence type="ECO:0000256" key="10">
    <source>
        <dbReference type="ARBA" id="ARBA00022842"/>
    </source>
</evidence>
<keyword evidence="15" id="KW-0325">Glycoprotein</keyword>
<keyword evidence="8" id="KW-0547">Nucleotide-binding</keyword>
<evidence type="ECO:0000256" key="18">
    <source>
        <dbReference type="SAM" id="MobiDB-lite"/>
    </source>
</evidence>
<name>A0A6I9NY90_9TELE</name>
<dbReference type="PROSITE" id="PS50893">
    <property type="entry name" value="ABC_TRANSPORTER_2"/>
    <property type="match status" value="2"/>
</dbReference>
<evidence type="ECO:0000256" key="13">
    <source>
        <dbReference type="ARBA" id="ARBA00023055"/>
    </source>
</evidence>
<proteinExistence type="inferred from homology"/>
<evidence type="ECO:0000256" key="7">
    <source>
        <dbReference type="ARBA" id="ARBA00022723"/>
    </source>
</evidence>